<dbReference type="Proteomes" id="UP000058636">
    <property type="component" value="Unassembled WGS sequence"/>
</dbReference>
<comment type="caution">
    <text evidence="7">The sequence shown here is derived from an EMBL/GenBank/DDBJ whole genome shotgun (WGS) entry which is preliminary data.</text>
</comment>
<keyword evidence="3" id="KW-0378">Hydrolase</keyword>
<evidence type="ECO:0000256" key="3">
    <source>
        <dbReference type="ARBA" id="ARBA00022801"/>
    </source>
</evidence>
<evidence type="ECO:0000313" key="7">
    <source>
        <dbReference type="EMBL" id="KUK22834.1"/>
    </source>
</evidence>
<dbReference type="Pfam" id="PF04327">
    <property type="entry name" value="Peptidase_Prp"/>
    <property type="match status" value="1"/>
</dbReference>
<accession>A0A101EQJ6</accession>
<evidence type="ECO:0000256" key="1">
    <source>
        <dbReference type="ARBA" id="ARBA00022517"/>
    </source>
</evidence>
<gene>
    <name evidence="7" type="ORF">XD57_1064</name>
</gene>
<dbReference type="Gene3D" id="3.30.70.1490">
    <property type="entry name" value="Cysteine protease Prp"/>
    <property type="match status" value="1"/>
</dbReference>
<dbReference type="PATRIC" id="fig|93930.3.peg.74"/>
<name>A0A101EQJ6_9THEM</name>
<evidence type="ECO:0000313" key="8">
    <source>
        <dbReference type="Proteomes" id="UP000058636"/>
    </source>
</evidence>
<protein>
    <recommendedName>
        <fullName evidence="6">Ribosomal processing cysteine protease Prp</fullName>
    </recommendedName>
</protein>
<dbReference type="GO" id="GO:0042254">
    <property type="term" value="P:ribosome biogenesis"/>
    <property type="evidence" value="ECO:0007669"/>
    <property type="project" value="UniProtKB-KW"/>
</dbReference>
<dbReference type="SUPFAM" id="SSF118010">
    <property type="entry name" value="TM1457-like"/>
    <property type="match status" value="1"/>
</dbReference>
<dbReference type="GO" id="GO:0006508">
    <property type="term" value="P:proteolysis"/>
    <property type="evidence" value="ECO:0007669"/>
    <property type="project" value="UniProtKB-KW"/>
</dbReference>
<sequence>MIKVTVTNSFFEVTGHAPDKTLCASVSLLTQHVANFLKAEKKAKIEKESGYLKVKFEELENCEVKVLAAMVRSLKELEQKFPSQIRVEVIDNGS</sequence>
<keyword evidence="1" id="KW-0690">Ribosome biogenesis</keyword>
<evidence type="ECO:0000256" key="6">
    <source>
        <dbReference type="ARBA" id="ARBA00044538"/>
    </source>
</evidence>
<dbReference type="RefSeq" id="WP_008195077.1">
    <property type="nucleotide sequence ID" value="NZ_DAITJQ010000001.1"/>
</dbReference>
<dbReference type="CDD" id="cd16332">
    <property type="entry name" value="Prp-like"/>
    <property type="match status" value="1"/>
</dbReference>
<evidence type="ECO:0000256" key="5">
    <source>
        <dbReference type="ARBA" id="ARBA00044503"/>
    </source>
</evidence>
<reference evidence="7 8" key="1">
    <citation type="journal article" date="2015" name="MBio">
        <title>Genome-Resolved Metagenomic Analysis Reveals Roles for Candidate Phyla and Other Microbial Community Members in Biogeochemical Transformations in Oil Reservoirs.</title>
        <authorList>
            <person name="Hu P."/>
            <person name="Tom L."/>
            <person name="Singh A."/>
            <person name="Thomas B.C."/>
            <person name="Baker B.J."/>
            <person name="Piceno Y.M."/>
            <person name="Andersen G.L."/>
            <person name="Banfield J.F."/>
        </authorList>
    </citation>
    <scope>NUCLEOTIDE SEQUENCE [LARGE SCALE GENOMIC DNA]</scope>
    <source>
        <strain evidence="7">46_26</strain>
    </source>
</reference>
<keyword evidence="4" id="KW-0788">Thiol protease</keyword>
<evidence type="ECO:0000256" key="4">
    <source>
        <dbReference type="ARBA" id="ARBA00022807"/>
    </source>
</evidence>
<keyword evidence="2" id="KW-0645">Protease</keyword>
<organism evidence="7 8">
    <name type="scientific">Thermotoga petrophila</name>
    <dbReference type="NCBI Taxonomy" id="93929"/>
    <lineage>
        <taxon>Bacteria</taxon>
        <taxon>Thermotogati</taxon>
        <taxon>Thermotogota</taxon>
        <taxon>Thermotogae</taxon>
        <taxon>Thermotogales</taxon>
        <taxon>Thermotogaceae</taxon>
        <taxon>Thermotoga</taxon>
    </lineage>
</organism>
<proteinExistence type="inferred from homology"/>
<dbReference type="AlphaFoldDB" id="A0A101EQJ6"/>
<dbReference type="EMBL" id="LGFG01000086">
    <property type="protein sequence ID" value="KUK22834.1"/>
    <property type="molecule type" value="Genomic_DNA"/>
</dbReference>
<dbReference type="GO" id="GO:0008234">
    <property type="term" value="F:cysteine-type peptidase activity"/>
    <property type="evidence" value="ECO:0007669"/>
    <property type="project" value="UniProtKB-KW"/>
</dbReference>
<comment type="similarity">
    <text evidence="5">Belongs to the Prp family.</text>
</comment>
<dbReference type="OMA" id="EPCEVKV"/>
<dbReference type="InterPro" id="IPR007422">
    <property type="entry name" value="Peptidase_Prp"/>
</dbReference>
<evidence type="ECO:0000256" key="2">
    <source>
        <dbReference type="ARBA" id="ARBA00022670"/>
    </source>
</evidence>
<dbReference type="InterPro" id="IPR036764">
    <property type="entry name" value="Peptidase_Prp_sf"/>
</dbReference>